<gene>
    <name evidence="2" type="ORF">HMPREF0766_12941</name>
</gene>
<dbReference type="AlphaFoldDB" id="D7VPM1"/>
<protein>
    <submittedName>
        <fullName evidence="2">Glyoxalase family protein</fullName>
    </submittedName>
</protein>
<dbReference type="InterPro" id="IPR029068">
    <property type="entry name" value="Glyas_Bleomycin-R_OHBP_Dase"/>
</dbReference>
<dbReference type="Gene3D" id="3.10.180.10">
    <property type="entry name" value="2,3-Dihydroxybiphenyl 1,2-Dioxygenase, domain 1"/>
    <property type="match status" value="1"/>
</dbReference>
<comment type="caution">
    <text evidence="2">The sequence shown here is derived from an EMBL/GenBank/DDBJ whole genome shotgun (WGS) entry which is preliminary data.</text>
</comment>
<dbReference type="SUPFAM" id="SSF54593">
    <property type="entry name" value="Glyoxalase/Bleomycin resistance protein/Dihydroxybiphenyl dioxygenase"/>
    <property type="match status" value="1"/>
</dbReference>
<dbReference type="Proteomes" id="UP000006258">
    <property type="component" value="Unassembled WGS sequence"/>
</dbReference>
<proteinExistence type="predicted"/>
<sequence length="129" mass="14856">MQKTNYIPMKITGGKNIAIKVPVSKYEETVGFYTRILGLQTSEILTPEHPTVKKSTKVAFGENTLWLDATEEVSRTEAWFELLTDNLAETEEHLQRENITFEDDLEQIPAHMHWIKDPIGNVFILKESH</sequence>
<dbReference type="EMBL" id="ACHA02000011">
    <property type="protein sequence ID" value="EFK57868.1"/>
    <property type="molecule type" value="Genomic_DNA"/>
</dbReference>
<reference evidence="2" key="1">
    <citation type="submission" date="2010-07" db="EMBL/GenBank/DDBJ databases">
        <authorList>
            <person name="Muzny D."/>
            <person name="Qin X."/>
            <person name="Buhay C."/>
            <person name="Dugan-Rocha S."/>
            <person name="Ding Y."/>
            <person name="Chen G."/>
            <person name="Hawes A."/>
            <person name="Holder M."/>
            <person name="Jhangiani S."/>
            <person name="Johnson A."/>
            <person name="Khan Z."/>
            <person name="Li Z."/>
            <person name="Liu W."/>
            <person name="Liu X."/>
            <person name="Perez L."/>
            <person name="Shen H."/>
            <person name="Wang Q."/>
            <person name="Watt J."/>
            <person name="Xi L."/>
            <person name="Xin Y."/>
            <person name="Zhou J."/>
            <person name="Deng J."/>
            <person name="Jiang H."/>
            <person name="Liu Y."/>
            <person name="Qu J."/>
            <person name="Song X.-Z."/>
            <person name="Zhang L."/>
            <person name="Villasana D."/>
            <person name="Johnson A."/>
            <person name="Liu J."/>
            <person name="Liyanage D."/>
            <person name="Lorensuhewa L."/>
            <person name="Robinson T."/>
            <person name="Song A."/>
            <person name="Song B.-B."/>
            <person name="Dinh H."/>
            <person name="Thornton R."/>
            <person name="Coyle M."/>
            <person name="Francisco L."/>
            <person name="Jackson L."/>
            <person name="Javaid M."/>
            <person name="Korchina V."/>
            <person name="Kovar C."/>
            <person name="Mata R."/>
            <person name="Mathew T."/>
            <person name="Ngo R."/>
            <person name="Nguyen L."/>
            <person name="Nguyen N."/>
            <person name="Okwuonu G."/>
            <person name="Ongeri F."/>
            <person name="Pham C."/>
            <person name="Simmons D."/>
            <person name="Wilczek-Boney K."/>
            <person name="Hale W."/>
            <person name="Jakkamsetti A."/>
            <person name="Pham P."/>
            <person name="Ruth R."/>
            <person name="San Lucas F."/>
            <person name="Warren J."/>
            <person name="Zhang J."/>
            <person name="Zhao Z."/>
            <person name="Zhou C."/>
            <person name="Zhu D."/>
            <person name="Lee S."/>
            <person name="Bess C."/>
            <person name="Blankenburg K."/>
            <person name="Forbes L."/>
            <person name="Fu Q."/>
            <person name="Gubbala S."/>
            <person name="Hirani K."/>
            <person name="Jayaseelan J.C."/>
            <person name="Lara F."/>
            <person name="Munidasa M."/>
            <person name="Palculict T."/>
            <person name="Patil S."/>
            <person name="Pu L.-L."/>
            <person name="Saada N."/>
            <person name="Tang L."/>
            <person name="Weissenberger G."/>
            <person name="Zhu Y."/>
            <person name="Hemphill L."/>
            <person name="Shang Y."/>
            <person name="Youmans B."/>
            <person name="Ayvaz T."/>
            <person name="Ross M."/>
            <person name="Santibanez J."/>
            <person name="Aqrawi P."/>
            <person name="Gross S."/>
            <person name="Joshi V."/>
            <person name="Fowler G."/>
            <person name="Nazareth L."/>
            <person name="Reid J."/>
            <person name="Worley K."/>
            <person name="Petrosino J."/>
            <person name="Highlander S."/>
            <person name="Gibbs R."/>
        </authorList>
    </citation>
    <scope>NUCLEOTIDE SEQUENCE [LARGE SCALE GENOMIC DNA]</scope>
    <source>
        <strain evidence="2">ATCC 33861</strain>
    </source>
</reference>
<dbReference type="InterPro" id="IPR004360">
    <property type="entry name" value="Glyas_Fos-R_dOase_dom"/>
</dbReference>
<organism evidence="2 3">
    <name type="scientific">Sphingobacterium spiritivorum ATCC 33861</name>
    <dbReference type="NCBI Taxonomy" id="525373"/>
    <lineage>
        <taxon>Bacteria</taxon>
        <taxon>Pseudomonadati</taxon>
        <taxon>Bacteroidota</taxon>
        <taxon>Sphingobacteriia</taxon>
        <taxon>Sphingobacteriales</taxon>
        <taxon>Sphingobacteriaceae</taxon>
        <taxon>Sphingobacterium</taxon>
    </lineage>
</organism>
<dbReference type="eggNOG" id="COG0346">
    <property type="taxonomic scope" value="Bacteria"/>
</dbReference>
<evidence type="ECO:0000313" key="2">
    <source>
        <dbReference type="EMBL" id="EFK57868.1"/>
    </source>
</evidence>
<keyword evidence="3" id="KW-1185">Reference proteome</keyword>
<feature type="domain" description="Glyoxalase/fosfomycin resistance/dioxygenase" evidence="1">
    <location>
        <begin position="19"/>
        <end position="123"/>
    </location>
</feature>
<dbReference type="STRING" id="525373.HMPREF0766_12941"/>
<accession>D7VPM1</accession>
<name>D7VPM1_SPHSI</name>
<evidence type="ECO:0000313" key="3">
    <source>
        <dbReference type="Proteomes" id="UP000006258"/>
    </source>
</evidence>
<evidence type="ECO:0000259" key="1">
    <source>
        <dbReference type="Pfam" id="PF00903"/>
    </source>
</evidence>
<dbReference type="Pfam" id="PF00903">
    <property type="entry name" value="Glyoxalase"/>
    <property type="match status" value="1"/>
</dbReference>
<dbReference type="HOGENOM" id="CLU_140151_0_0_10"/>